<sequence>MPAWARCLRKMGRSREQGISTSGNPRLRKIVFQVARLWLGHQPQSALSLWYNEYNQRDGRAFKPTIIAMARKLLVALTRYAVHGVVIERSVMKPRELQDCETSSWNSRAYVRPYVRLCR</sequence>
<accession>A0A2U3QA20</accession>
<reference evidence="1 2" key="1">
    <citation type="submission" date="2018-03" db="EMBL/GenBank/DDBJ databases">
        <authorList>
            <person name="Gully D."/>
        </authorList>
    </citation>
    <scope>NUCLEOTIDE SEQUENCE [LARGE SCALE GENOMIC DNA]</scope>
    <source>
        <strain evidence="1">ORS3257</strain>
    </source>
</reference>
<dbReference type="KEGG" id="bvz:BRAD3257_7485"/>
<proteinExistence type="predicted"/>
<evidence type="ECO:0000313" key="1">
    <source>
        <dbReference type="EMBL" id="SPP98200.1"/>
    </source>
</evidence>
<evidence type="ECO:0008006" key="3">
    <source>
        <dbReference type="Google" id="ProtNLM"/>
    </source>
</evidence>
<dbReference type="Proteomes" id="UP000246085">
    <property type="component" value="Chromosome BRAD3257"/>
</dbReference>
<dbReference type="EMBL" id="LS398110">
    <property type="protein sequence ID" value="SPP98200.1"/>
    <property type="molecule type" value="Genomic_DNA"/>
</dbReference>
<dbReference type="AlphaFoldDB" id="A0A2U3QA20"/>
<protein>
    <recommendedName>
        <fullName evidence="3">Transposase</fullName>
    </recommendedName>
</protein>
<gene>
    <name evidence="1" type="ORF">BRAD3257_7485</name>
</gene>
<name>A0A2U3QA20_9BRAD</name>
<organism evidence="1 2">
    <name type="scientific">Bradyrhizobium vignae</name>
    <dbReference type="NCBI Taxonomy" id="1549949"/>
    <lineage>
        <taxon>Bacteria</taxon>
        <taxon>Pseudomonadati</taxon>
        <taxon>Pseudomonadota</taxon>
        <taxon>Alphaproteobacteria</taxon>
        <taxon>Hyphomicrobiales</taxon>
        <taxon>Nitrobacteraceae</taxon>
        <taxon>Bradyrhizobium</taxon>
    </lineage>
</organism>
<evidence type="ECO:0000313" key="2">
    <source>
        <dbReference type="Proteomes" id="UP000246085"/>
    </source>
</evidence>